<dbReference type="Pfam" id="PF00754">
    <property type="entry name" value="F5_F8_type_C"/>
    <property type="match status" value="1"/>
</dbReference>
<dbReference type="SUPFAM" id="SSF49785">
    <property type="entry name" value="Galactose-binding domain-like"/>
    <property type="match status" value="2"/>
</dbReference>
<dbReference type="InterPro" id="IPR036156">
    <property type="entry name" value="Beta-gal/glucu_dom_sf"/>
</dbReference>
<comment type="subunit">
    <text evidence="4">Monomer.</text>
</comment>
<keyword evidence="13" id="KW-1185">Reference proteome</keyword>
<dbReference type="Pfam" id="PF02929">
    <property type="entry name" value="Bgal_small_N"/>
    <property type="match status" value="1"/>
</dbReference>
<dbReference type="InterPro" id="IPR004199">
    <property type="entry name" value="B-gal_small/dom_5"/>
</dbReference>
<feature type="domain" description="F5/8 type C" evidence="11">
    <location>
        <begin position="1131"/>
        <end position="1280"/>
    </location>
</feature>
<dbReference type="PROSITE" id="PS00719">
    <property type="entry name" value="GLYCOSYL_HYDROL_F2_1"/>
    <property type="match status" value="1"/>
</dbReference>
<evidence type="ECO:0000256" key="4">
    <source>
        <dbReference type="ARBA" id="ARBA00011245"/>
    </source>
</evidence>
<dbReference type="Pfam" id="PF16353">
    <property type="entry name" value="LacZ_4"/>
    <property type="match status" value="1"/>
</dbReference>
<dbReference type="Pfam" id="PF02836">
    <property type="entry name" value="Glyco_hydro_2_C"/>
    <property type="match status" value="1"/>
</dbReference>
<dbReference type="Pfam" id="PF00703">
    <property type="entry name" value="Glyco_hydro_2"/>
    <property type="match status" value="1"/>
</dbReference>
<dbReference type="InterPro" id="IPR050347">
    <property type="entry name" value="Bact_Beta-galactosidase"/>
</dbReference>
<dbReference type="InterPro" id="IPR017853">
    <property type="entry name" value="GH"/>
</dbReference>
<organism evidence="12 13">
    <name type="scientific">Hoylesella timonensis CRIS 5C-B1</name>
    <dbReference type="NCBI Taxonomy" id="679189"/>
    <lineage>
        <taxon>Bacteria</taxon>
        <taxon>Pseudomonadati</taxon>
        <taxon>Bacteroidota</taxon>
        <taxon>Bacteroidia</taxon>
        <taxon>Bacteroidales</taxon>
        <taxon>Prevotellaceae</taxon>
        <taxon>Hoylesella</taxon>
    </lineage>
</organism>
<evidence type="ECO:0000256" key="1">
    <source>
        <dbReference type="ARBA" id="ARBA00001412"/>
    </source>
</evidence>
<dbReference type="EMBL" id="ADEF01000005">
    <property type="protein sequence ID" value="EFA98478.1"/>
    <property type="molecule type" value="Genomic_DNA"/>
</dbReference>
<dbReference type="InterPro" id="IPR006101">
    <property type="entry name" value="Glyco_hydro_2"/>
</dbReference>
<dbReference type="Proteomes" id="UP000004001">
    <property type="component" value="Unassembled WGS sequence"/>
</dbReference>
<protein>
    <recommendedName>
        <fullName evidence="5 10">Beta-galactosidase</fullName>
        <ecNumber evidence="5 10">3.2.1.23</ecNumber>
    </recommendedName>
    <alternativeName>
        <fullName evidence="9 10">Lactase</fullName>
    </alternativeName>
</protein>
<dbReference type="InterPro" id="IPR014718">
    <property type="entry name" value="GH-type_carb-bd"/>
</dbReference>
<dbReference type="PANTHER" id="PTHR46323:SF2">
    <property type="entry name" value="BETA-GALACTOSIDASE"/>
    <property type="match status" value="1"/>
</dbReference>
<dbReference type="PANTHER" id="PTHR46323">
    <property type="entry name" value="BETA-GALACTOSIDASE"/>
    <property type="match status" value="1"/>
</dbReference>
<dbReference type="PROSITE" id="PS00608">
    <property type="entry name" value="GLYCOSYL_HYDROL_F2_2"/>
    <property type="match status" value="1"/>
</dbReference>
<dbReference type="InterPro" id="IPR006103">
    <property type="entry name" value="Glyco_hydro_2_cat"/>
</dbReference>
<proteinExistence type="inferred from homology"/>
<comment type="catalytic activity">
    <reaction evidence="1 10">
        <text>Hydrolysis of terminal non-reducing beta-D-galactose residues in beta-D-galactosides.</text>
        <dbReference type="EC" id="3.2.1.23"/>
    </reaction>
</comment>
<dbReference type="InterPro" id="IPR032312">
    <property type="entry name" value="LacZ_4"/>
</dbReference>
<evidence type="ECO:0000256" key="2">
    <source>
        <dbReference type="ARBA" id="ARBA00001913"/>
    </source>
</evidence>
<evidence type="ECO:0000256" key="8">
    <source>
        <dbReference type="ARBA" id="ARBA00023295"/>
    </source>
</evidence>
<evidence type="ECO:0000256" key="10">
    <source>
        <dbReference type="RuleBase" id="RU361154"/>
    </source>
</evidence>
<dbReference type="SUPFAM" id="SSF51445">
    <property type="entry name" value="(Trans)glycosidases"/>
    <property type="match status" value="1"/>
</dbReference>
<keyword evidence="7" id="KW-0106">Calcium</keyword>
<name>D1VWX9_9BACT</name>
<dbReference type="GO" id="GO:0004565">
    <property type="term" value="F:beta-galactosidase activity"/>
    <property type="evidence" value="ECO:0007669"/>
    <property type="project" value="UniProtKB-EC"/>
</dbReference>
<dbReference type="InterPro" id="IPR011013">
    <property type="entry name" value="Gal_mutarotase_sf_dom"/>
</dbReference>
<dbReference type="EC" id="3.2.1.23" evidence="5 10"/>
<evidence type="ECO:0000256" key="5">
    <source>
        <dbReference type="ARBA" id="ARBA00012756"/>
    </source>
</evidence>
<reference evidence="12 13" key="1">
    <citation type="submission" date="2009-12" db="EMBL/GenBank/DDBJ databases">
        <title>Genome Sequence of Prevotella timonensis CRIS 5C-B1.</title>
        <authorList>
            <person name="Durkin A.S."/>
            <person name="Madupu R."/>
            <person name="Torralba M."/>
            <person name="Methe B."/>
            <person name="Sutton G."/>
            <person name="Strausberg R.L."/>
            <person name="Nelson K.E."/>
        </authorList>
    </citation>
    <scope>NUCLEOTIDE SEQUENCE [LARGE SCALE GENOMIC DNA]</scope>
    <source>
        <strain evidence="12 13">CRIS 5C-B1</strain>
    </source>
</reference>
<evidence type="ECO:0000256" key="9">
    <source>
        <dbReference type="ARBA" id="ARBA00032230"/>
    </source>
</evidence>
<dbReference type="GO" id="GO:0009341">
    <property type="term" value="C:beta-galactosidase complex"/>
    <property type="evidence" value="ECO:0007669"/>
    <property type="project" value="InterPro"/>
</dbReference>
<dbReference type="eggNOG" id="COG3250">
    <property type="taxonomic scope" value="Bacteria"/>
</dbReference>
<comment type="caution">
    <text evidence="12">The sequence shown here is derived from an EMBL/GenBank/DDBJ whole genome shotgun (WGS) entry which is preliminary data.</text>
</comment>
<dbReference type="NCBIfam" id="TIGR04183">
    <property type="entry name" value="Por_Secre_tail"/>
    <property type="match status" value="1"/>
</dbReference>
<keyword evidence="8 10" id="KW-0326">Glycosidase</keyword>
<dbReference type="InterPro" id="IPR013783">
    <property type="entry name" value="Ig-like_fold"/>
</dbReference>
<dbReference type="InterPro" id="IPR006104">
    <property type="entry name" value="Glyco_hydro_2_N"/>
</dbReference>
<comment type="cofactor">
    <cofactor evidence="2">
        <name>Ca(2+)</name>
        <dbReference type="ChEBI" id="CHEBI:29108"/>
    </cofactor>
</comment>
<dbReference type="SMART" id="SM01038">
    <property type="entry name" value="Bgal_small_N"/>
    <property type="match status" value="1"/>
</dbReference>
<evidence type="ECO:0000259" key="11">
    <source>
        <dbReference type="PROSITE" id="PS50022"/>
    </source>
</evidence>
<comment type="similarity">
    <text evidence="3 10">Belongs to the glycosyl hydrolase 2 family.</text>
</comment>
<dbReference type="GO" id="GO:0005990">
    <property type="term" value="P:lactose catabolic process"/>
    <property type="evidence" value="ECO:0007669"/>
    <property type="project" value="TreeGrafter"/>
</dbReference>
<gene>
    <name evidence="12" type="ORF">HMPREF9019_2257</name>
</gene>
<dbReference type="Gene3D" id="2.60.120.260">
    <property type="entry name" value="Galactose-binding domain-like"/>
    <property type="match status" value="2"/>
</dbReference>
<accession>D1VWX9</accession>
<dbReference type="InterPro" id="IPR023232">
    <property type="entry name" value="Glyco_hydro_2_AS"/>
</dbReference>
<dbReference type="Gene3D" id="3.20.20.80">
    <property type="entry name" value="Glycosidases"/>
    <property type="match status" value="1"/>
</dbReference>
<dbReference type="InterPro" id="IPR006102">
    <property type="entry name" value="Ig-like_GH2"/>
</dbReference>
<dbReference type="PROSITE" id="PS50022">
    <property type="entry name" value="FA58C_3"/>
    <property type="match status" value="1"/>
</dbReference>
<dbReference type="Pfam" id="PF13287">
    <property type="entry name" value="Fn3_assoc"/>
    <property type="match status" value="1"/>
</dbReference>
<dbReference type="InterPro" id="IPR023230">
    <property type="entry name" value="Glyco_hydro_2_CS"/>
</dbReference>
<evidence type="ECO:0000256" key="3">
    <source>
        <dbReference type="ARBA" id="ARBA00007401"/>
    </source>
</evidence>
<dbReference type="InterPro" id="IPR000421">
    <property type="entry name" value="FA58C"/>
</dbReference>
<dbReference type="RefSeq" id="WP_008122175.1">
    <property type="nucleotide sequence ID" value="NZ_ADEF01000005.1"/>
</dbReference>
<evidence type="ECO:0000313" key="13">
    <source>
        <dbReference type="Proteomes" id="UP000004001"/>
    </source>
</evidence>
<dbReference type="GO" id="GO:0030246">
    <property type="term" value="F:carbohydrate binding"/>
    <property type="evidence" value="ECO:0007669"/>
    <property type="project" value="InterPro"/>
</dbReference>
<keyword evidence="6 10" id="KW-0378">Hydrolase</keyword>
<sequence>MKNILCLVMAFVTATFFEQNIQAQSMNEWDNPSITHLKREEAGALTIPQENSIQEDCVPMEQSPYYQSLNGTWKFMWMPDPTKRPTRFFAANYDDSAWDDIDVPSTWQVYGVRNGKQWDKPLYTNFNYPFTYNWRTFSVMADRPSGWTYNNNMRNPVGSYRRTFSIPSTWNGRDVHLRLNGAGHGYYVWINGNFAGYAEDSYLPSDFNITSLLKVGTNEIAIQVYRFTSGSFLEDQDYWRLTGITRDIFLWSTPKTCVKDFFFKTTNLSPDGTSATNEVSLSIAGKTTQNTLVEAKLLDGKKVLATVNKQVTTGKSTLKLPTVSGIEAWSAERPTLYNLVLTLKENGKTIDTRACKIGFRTISIGQDGAFLVNGKSVIFHGVNRHEFSEENGRTVSKQEMEQDVKQMKQLNINAVRTSHYPNSPYFYELCDKYGLYVLAEANVECHGKTSLSSNELFRAAMVERNTRHVLSLRNHPSIVIWSGGNESGGGDNFRSVMEAIKQLDNTRLTHYEGNSQWSDMTSTMYASYDRIKNIGEQRLAEYKAGWRPKPHVQCENTHAMGNSMGNQREMFNLYERYPALIGEFIWDWKDQGIKMPVPGKSNQYYWAYGGDFGDLPNDNNFCCNGIVLPDNTPTAKTFNVKKIYQPMDFRMKDSLQYIFVAKSKLNQRRLNDVDLTYQLLKDGIAIAQGTVNNIDIAPNDSMEIKLNGLPTLDDEAAEYFIRFTAKLRQATLWADAGYEVASEQFKIRNAIHKKPHVSSNSNPLQLTQNEGTVTITGSDFSAVFTNGILSSYYHQGKQLISSDILLNAFRLPTDNDKTQTGNWDNMGLRMLNYSLGNTDAALDIDGKRASVKTECTYTGTNGTAFNVNQQYTILNDGTIIVNNIIDPAQKGVVLPKLGFRLGMPQSFNKMQWFGRGPWDSYKDRRESAFEGVYGSTVEQQFTPYVKPQECGNKENVRWLALTDRQGSGLMFVAPAQMATTVANWKAEDNYTNRNNRSAHPYQLVTTSETVVCLDAAQRGLGNASCGTDVMPKYELTAHKTSFDFIILPLAHSHSEEELAQLAQIDNPLCQPVHIERNKDGWVSISSPQPNVVIHYSLDGKPEQVYSKPFYLKSRGVIKAYASSPDHENSMVTTVEFGIMIDKSAWRVVSYDSEQGGTEQAAYAIDNNENTIWHTQYQPSKPTFPHEIVVDMGKSYRISAFYYQGRKDLVNGRIGDYEIFFSNDLYKWGAPAAVGRWENTSAQQTVPIISKPVARYMKLIAYNAVDKTNFASAAEIGINADEEIGDGQVTAKDELDGRTFYLREKESGLYLRYQQDQSSSYQGDYCLGQLDINDEAYKFTFSRSEGFTNIYSVRNSGLYMAGVTGNWQCVAMQYPFSNQQLIQAEWVGENEYKLRGMWQIHRYLNFDEKRINAYVYPDKNTGASFIMELPTGIEILSHKQSLNVHPTVSKGTIYIEGQNATRVEVYNTMGKQIQNVIGNNTFSLTLQAPNGLYFVKLYNLATGEQRCVKIVLTRH</sequence>
<evidence type="ECO:0000256" key="6">
    <source>
        <dbReference type="ARBA" id="ARBA00022801"/>
    </source>
</evidence>
<dbReference type="SUPFAM" id="SSF74650">
    <property type="entry name" value="Galactose mutarotase-like"/>
    <property type="match status" value="1"/>
</dbReference>
<dbReference type="InterPro" id="IPR026876">
    <property type="entry name" value="Fn3_assoc_repeat"/>
</dbReference>
<dbReference type="InterPro" id="IPR026444">
    <property type="entry name" value="Secre_tail"/>
</dbReference>
<dbReference type="Gene3D" id="2.70.98.10">
    <property type="match status" value="1"/>
</dbReference>
<dbReference type="Gene3D" id="2.60.40.10">
    <property type="entry name" value="Immunoglobulins"/>
    <property type="match status" value="2"/>
</dbReference>
<evidence type="ECO:0000256" key="7">
    <source>
        <dbReference type="ARBA" id="ARBA00022837"/>
    </source>
</evidence>
<dbReference type="Pfam" id="PF02837">
    <property type="entry name" value="Glyco_hydro_2_N"/>
    <property type="match status" value="1"/>
</dbReference>
<dbReference type="SUPFAM" id="SSF49303">
    <property type="entry name" value="beta-Galactosidase/glucuronidase domain"/>
    <property type="match status" value="2"/>
</dbReference>
<dbReference type="InterPro" id="IPR008979">
    <property type="entry name" value="Galactose-bd-like_sf"/>
</dbReference>
<evidence type="ECO:0000313" key="12">
    <source>
        <dbReference type="EMBL" id="EFA98478.1"/>
    </source>
</evidence>
<dbReference type="PRINTS" id="PR00132">
    <property type="entry name" value="GLHYDRLASE2"/>
</dbReference>